<dbReference type="GO" id="GO:0005524">
    <property type="term" value="F:ATP binding"/>
    <property type="evidence" value="ECO:0007669"/>
    <property type="project" value="UniProtKB-KW"/>
</dbReference>
<evidence type="ECO:0000256" key="6">
    <source>
        <dbReference type="ARBA" id="ARBA00022777"/>
    </source>
</evidence>
<keyword evidence="10" id="KW-1133">Transmembrane helix</keyword>
<evidence type="ECO:0000256" key="4">
    <source>
        <dbReference type="ARBA" id="ARBA00022679"/>
    </source>
</evidence>
<sequence length="485" mass="54424">MTNTDQHKRTAPAASPFQLVKLLSWSFFVLIVGFNLMLSIFLADYARHTLMKKQEEFALLLAENLNHQIFQRFTLPTLIGFGRIELRQKAQFERLDKTVRSTIHSFHVIEVRIYDFEQTVAYSTNAALVGLEGLAGHTVKAAMDTGQHSFEVINFNPTYRAFLRPELEKGSAVMRTVYTLRAERRLDTPERTGPIIGVLEFTQDITDVYSTVINFQRIIILSSLLSSLGLFFMLLLMIRRADRLAAQRTREKEMLERDLHQSEKMASMGRMVSGIAHEIRNPLGIIRSSAELLLGKSRREDPKSSHTRILQAIFDESKRLSRTVNEFLDYARPKAPRLEPVDVTQVLDQMAVFLESKLQQQEVELAREYAPGAMIMADRDLIYRAFYNLVANALEALNGPGKIRISVNVAAGQVVVNIEDSGTGFAPETLEKLRDPFFTTKDSGTGLGLTIVDTILGGHGAQMHLGNKPEGGARVEITFPAAKAG</sequence>
<dbReference type="SMART" id="SM00388">
    <property type="entry name" value="HisKA"/>
    <property type="match status" value="1"/>
</dbReference>
<dbReference type="OrthoDB" id="9808844at2"/>
<name>M5Q2F5_DESAF</name>
<dbReference type="EMBL" id="AOSV01000019">
    <property type="protein sequence ID" value="EMG37378.1"/>
    <property type="molecule type" value="Genomic_DNA"/>
</dbReference>
<evidence type="ECO:0000256" key="8">
    <source>
        <dbReference type="ARBA" id="ARBA00023012"/>
    </source>
</evidence>
<organism evidence="12 13">
    <name type="scientific">Desulfocurvibacter africanus PCS</name>
    <dbReference type="NCBI Taxonomy" id="1262666"/>
    <lineage>
        <taxon>Bacteria</taxon>
        <taxon>Pseudomonadati</taxon>
        <taxon>Thermodesulfobacteriota</taxon>
        <taxon>Desulfovibrionia</taxon>
        <taxon>Desulfovibrionales</taxon>
        <taxon>Desulfovibrionaceae</taxon>
        <taxon>Desulfocurvibacter</taxon>
    </lineage>
</organism>
<feature type="transmembrane region" description="Helical" evidence="10">
    <location>
        <begin position="218"/>
        <end position="238"/>
    </location>
</feature>
<feature type="transmembrane region" description="Helical" evidence="10">
    <location>
        <begin position="22"/>
        <end position="43"/>
    </location>
</feature>
<keyword evidence="5" id="KW-0547">Nucleotide-binding</keyword>
<keyword evidence="10" id="KW-0472">Membrane</keyword>
<dbReference type="InterPro" id="IPR005467">
    <property type="entry name" value="His_kinase_dom"/>
</dbReference>
<dbReference type="Pfam" id="PF00512">
    <property type="entry name" value="HisKA"/>
    <property type="match status" value="1"/>
</dbReference>
<evidence type="ECO:0000256" key="10">
    <source>
        <dbReference type="SAM" id="Phobius"/>
    </source>
</evidence>
<gene>
    <name evidence="12" type="ORF">PCS_01891</name>
</gene>
<dbReference type="PANTHER" id="PTHR43065:SF10">
    <property type="entry name" value="PEROXIDE STRESS-ACTIVATED HISTIDINE KINASE MAK3"/>
    <property type="match status" value="1"/>
</dbReference>
<evidence type="ECO:0000256" key="7">
    <source>
        <dbReference type="ARBA" id="ARBA00022840"/>
    </source>
</evidence>
<keyword evidence="8" id="KW-0902">Two-component regulatory system</keyword>
<keyword evidence="10" id="KW-0812">Transmembrane</keyword>
<reference evidence="12 13" key="1">
    <citation type="journal article" date="2013" name="Genome Announc.">
        <title>Draft Genome Sequence for Desulfovibrio africanus Strain PCS.</title>
        <authorList>
            <person name="Brown S.D."/>
            <person name="Utturkar S.M."/>
            <person name="Arkin A.P."/>
            <person name="Deutschbauer A.M."/>
            <person name="Elias D.A."/>
            <person name="Hazen T.C."/>
            <person name="Chakraborty R."/>
        </authorList>
    </citation>
    <scope>NUCLEOTIDE SEQUENCE [LARGE SCALE GENOMIC DNA]</scope>
    <source>
        <strain evidence="12 13">PCS</strain>
    </source>
</reference>
<keyword evidence="4" id="KW-0808">Transferase</keyword>
<dbReference type="Pfam" id="PF02518">
    <property type="entry name" value="HATPase_c"/>
    <property type="match status" value="1"/>
</dbReference>
<dbReference type="SMART" id="SM00387">
    <property type="entry name" value="HATPase_c"/>
    <property type="match status" value="1"/>
</dbReference>
<keyword evidence="9" id="KW-0175">Coiled coil</keyword>
<dbReference type="GO" id="GO:0000155">
    <property type="term" value="F:phosphorelay sensor kinase activity"/>
    <property type="evidence" value="ECO:0007669"/>
    <property type="project" value="InterPro"/>
</dbReference>
<keyword evidence="3" id="KW-0597">Phosphoprotein</keyword>
<evidence type="ECO:0000256" key="9">
    <source>
        <dbReference type="SAM" id="Coils"/>
    </source>
</evidence>
<evidence type="ECO:0000256" key="5">
    <source>
        <dbReference type="ARBA" id="ARBA00022741"/>
    </source>
</evidence>
<dbReference type="RefSeq" id="WP_005986499.1">
    <property type="nucleotide sequence ID" value="NZ_AOSV01000019.1"/>
</dbReference>
<proteinExistence type="predicted"/>
<dbReference type="InterPro" id="IPR003594">
    <property type="entry name" value="HATPase_dom"/>
</dbReference>
<comment type="caution">
    <text evidence="12">The sequence shown here is derived from an EMBL/GenBank/DDBJ whole genome shotgun (WGS) entry which is preliminary data.</text>
</comment>
<dbReference type="AlphaFoldDB" id="M5Q2F5"/>
<keyword evidence="7" id="KW-0067">ATP-binding</keyword>
<comment type="catalytic activity">
    <reaction evidence="1">
        <text>ATP + protein L-histidine = ADP + protein N-phospho-L-histidine.</text>
        <dbReference type="EC" id="2.7.13.3"/>
    </reaction>
</comment>
<evidence type="ECO:0000313" key="13">
    <source>
        <dbReference type="Proteomes" id="UP000011922"/>
    </source>
</evidence>
<dbReference type="SUPFAM" id="SSF47384">
    <property type="entry name" value="Homodimeric domain of signal transducing histidine kinase"/>
    <property type="match status" value="1"/>
</dbReference>
<dbReference type="PRINTS" id="PR00344">
    <property type="entry name" value="BCTRLSENSOR"/>
</dbReference>
<dbReference type="InterPro" id="IPR003661">
    <property type="entry name" value="HisK_dim/P_dom"/>
</dbReference>
<dbReference type="CDD" id="cd00082">
    <property type="entry name" value="HisKA"/>
    <property type="match status" value="1"/>
</dbReference>
<feature type="coiled-coil region" evidence="9">
    <location>
        <begin position="238"/>
        <end position="265"/>
    </location>
</feature>
<dbReference type="PATRIC" id="fig|1262666.3.peg.1916"/>
<evidence type="ECO:0000313" key="12">
    <source>
        <dbReference type="EMBL" id="EMG37378.1"/>
    </source>
</evidence>
<protein>
    <recommendedName>
        <fullName evidence="2">histidine kinase</fullName>
        <ecNumber evidence="2">2.7.13.3</ecNumber>
    </recommendedName>
</protein>
<dbReference type="PROSITE" id="PS50109">
    <property type="entry name" value="HIS_KIN"/>
    <property type="match status" value="1"/>
</dbReference>
<dbReference type="Gene3D" id="1.10.287.130">
    <property type="match status" value="1"/>
</dbReference>
<feature type="domain" description="Histidine kinase" evidence="11">
    <location>
        <begin position="274"/>
        <end position="483"/>
    </location>
</feature>
<dbReference type="EC" id="2.7.13.3" evidence="2"/>
<evidence type="ECO:0000256" key="1">
    <source>
        <dbReference type="ARBA" id="ARBA00000085"/>
    </source>
</evidence>
<evidence type="ECO:0000259" key="11">
    <source>
        <dbReference type="PROSITE" id="PS50109"/>
    </source>
</evidence>
<dbReference type="InterPro" id="IPR036890">
    <property type="entry name" value="HATPase_C_sf"/>
</dbReference>
<dbReference type="Proteomes" id="UP000011922">
    <property type="component" value="Unassembled WGS sequence"/>
</dbReference>
<keyword evidence="6 12" id="KW-0418">Kinase</keyword>
<dbReference type="PANTHER" id="PTHR43065">
    <property type="entry name" value="SENSOR HISTIDINE KINASE"/>
    <property type="match status" value="1"/>
</dbReference>
<accession>M5Q2F5</accession>
<dbReference type="Gene3D" id="3.30.565.10">
    <property type="entry name" value="Histidine kinase-like ATPase, C-terminal domain"/>
    <property type="match status" value="1"/>
</dbReference>
<dbReference type="SUPFAM" id="SSF55874">
    <property type="entry name" value="ATPase domain of HSP90 chaperone/DNA topoisomerase II/histidine kinase"/>
    <property type="match status" value="1"/>
</dbReference>
<dbReference type="InterPro" id="IPR004358">
    <property type="entry name" value="Sig_transdc_His_kin-like_C"/>
</dbReference>
<evidence type="ECO:0000256" key="2">
    <source>
        <dbReference type="ARBA" id="ARBA00012438"/>
    </source>
</evidence>
<dbReference type="InterPro" id="IPR036097">
    <property type="entry name" value="HisK_dim/P_sf"/>
</dbReference>
<evidence type="ECO:0000256" key="3">
    <source>
        <dbReference type="ARBA" id="ARBA00022553"/>
    </source>
</evidence>